<evidence type="ECO:0000256" key="5">
    <source>
        <dbReference type="ARBA" id="ARBA00022842"/>
    </source>
</evidence>
<dbReference type="eggNOG" id="COG2239">
    <property type="taxonomic scope" value="Bacteria"/>
</dbReference>
<dbReference type="SMART" id="SM00924">
    <property type="entry name" value="MgtE_N"/>
    <property type="match status" value="1"/>
</dbReference>
<dbReference type="Gene3D" id="1.20.50.50">
    <property type="match status" value="1"/>
</dbReference>
<dbReference type="PANTHER" id="PTHR41394">
    <property type="entry name" value="MAGNESIUM TRANSPORTER MGTE"/>
    <property type="match status" value="1"/>
</dbReference>
<dbReference type="RefSeq" id="WP_040135344.1">
    <property type="nucleotide sequence ID" value="NZ_CP009889.1"/>
</dbReference>
<dbReference type="Gene3D" id="1.10.357.20">
    <property type="entry name" value="SLC41 divalent cation transporters, integral membrane domain"/>
    <property type="match status" value="1"/>
</dbReference>
<keyword evidence="3" id="KW-0813">Transport</keyword>
<feature type="transmembrane region" description="Helical" evidence="8">
    <location>
        <begin position="283"/>
        <end position="303"/>
    </location>
</feature>
<dbReference type="GO" id="GO:0016020">
    <property type="term" value="C:membrane"/>
    <property type="evidence" value="ECO:0007669"/>
    <property type="project" value="UniProtKB-SubCell"/>
</dbReference>
<dbReference type="InterPro" id="IPR046342">
    <property type="entry name" value="CBS_dom_sf"/>
</dbReference>
<evidence type="ECO:0000256" key="3">
    <source>
        <dbReference type="ARBA" id="ARBA00022448"/>
    </source>
</evidence>
<sequence length="446" mass="48422">MSEQLPNLIEEVIQQTTPQSVINDASTVIAQSDEKELALLLESLPIEERIALWETIADKRKLDVLIEMRSDPREILIESTDATLWDTLFVDIEAEDLLELADSLPQKLLAQAYAAMDKVQKSYFIQANEYTEGEIGHWASHAFLVLPQNAKVRDGLRLIRRDIPRHCDLIFLTNRSGQFSEAVPIALLHTQPEHVPLVDIALDDISVINDKESCLIAAKQVQLSGYGALPIVDENQQLLGRLDVTTAAELSFEEYERQLMATAGMDEDEDLFAPVKKSAQNRAVWLGINLLTAFLASAFIGMFEATLQQVVALAVLMPVVASMGGIAGSQTLTLIIRGLALNQVSPANVGALLSKELKVGGLNGIIWALVIGVVAVFWFGDPMLGVVIGLAILLNIIAAATAGIFVPVILDKLKIDPALSGSVILTTVTDIVGFVAFLGLGTLFLL</sequence>
<dbReference type="Pfam" id="PF01769">
    <property type="entry name" value="MgtE"/>
    <property type="match status" value="1"/>
</dbReference>
<dbReference type="OrthoDB" id="9790355at2"/>
<comment type="subcellular location">
    <subcellularLocation>
        <location evidence="1">Membrane</location>
        <topology evidence="1">Multi-pass membrane protein</topology>
    </subcellularLocation>
</comment>
<keyword evidence="7 8" id="KW-0472">Membrane</keyword>
<proteinExistence type="inferred from homology"/>
<organism evidence="10 11">
    <name type="scientific">Pseudoalteromonas piratica</name>
    <dbReference type="NCBI Taxonomy" id="1348114"/>
    <lineage>
        <taxon>Bacteria</taxon>
        <taxon>Pseudomonadati</taxon>
        <taxon>Pseudomonadota</taxon>
        <taxon>Gammaproteobacteria</taxon>
        <taxon>Alteromonadales</taxon>
        <taxon>Pseudoalteromonadaceae</taxon>
        <taxon>Pseudoalteromonas</taxon>
    </lineage>
</organism>
<feature type="transmembrane region" description="Helical" evidence="8">
    <location>
        <begin position="386"/>
        <end position="410"/>
    </location>
</feature>
<dbReference type="STRING" id="1348114.OM33_17025"/>
<dbReference type="EMBL" id="CP009889">
    <property type="protein sequence ID" value="AIY66813.1"/>
    <property type="molecule type" value="Genomic_DNA"/>
</dbReference>
<keyword evidence="11" id="KW-1185">Reference proteome</keyword>
<evidence type="ECO:0000313" key="10">
    <source>
        <dbReference type="EMBL" id="AIY66813.1"/>
    </source>
</evidence>
<dbReference type="SUPFAM" id="SSF54631">
    <property type="entry name" value="CBS-domain pair"/>
    <property type="match status" value="1"/>
</dbReference>
<keyword evidence="6 8" id="KW-1133">Transmembrane helix</keyword>
<gene>
    <name evidence="10" type="ORF">OM33_17025</name>
</gene>
<dbReference type="Proteomes" id="UP000030341">
    <property type="component" value="Chromosome 2"/>
</dbReference>
<dbReference type="HOGENOM" id="CLU_037408_1_1_6"/>
<feature type="transmembrane region" description="Helical" evidence="8">
    <location>
        <begin position="310"/>
        <end position="328"/>
    </location>
</feature>
<dbReference type="AlphaFoldDB" id="A0A0A7EJT6"/>
<dbReference type="Gene3D" id="3.10.580.10">
    <property type="entry name" value="CBS-domain"/>
    <property type="match status" value="1"/>
</dbReference>
<reference evidence="10 11" key="1">
    <citation type="submission" date="2014-11" db="EMBL/GenBank/DDBJ databases">
        <title>Complete Genome Sequence of Pseudoalteromonas sp. Strain OCN003 Isolated from Kaneohe Bay, Oahu, Hawaii.</title>
        <authorList>
            <person name="Beurmann S."/>
            <person name="Videau P."/>
            <person name="Ushijima B."/>
            <person name="Smith A.M."/>
            <person name="Aeby G.S."/>
            <person name="Callahan S.M."/>
            <person name="Belcaid M."/>
        </authorList>
    </citation>
    <scope>NUCLEOTIDE SEQUENCE [LARGE SCALE GENOMIC DNA]</scope>
    <source>
        <strain evidence="10 11">OCN003</strain>
    </source>
</reference>
<accession>A0A0A7EJT6</accession>
<dbReference type="InterPro" id="IPR036739">
    <property type="entry name" value="SLC41_membr_dom_sf"/>
</dbReference>
<protein>
    <submittedName>
        <fullName evidence="10">Magnesium transporter</fullName>
    </submittedName>
</protein>
<dbReference type="SUPFAM" id="SSF161093">
    <property type="entry name" value="MgtE membrane domain-like"/>
    <property type="match status" value="1"/>
</dbReference>
<dbReference type="KEGG" id="pseo:OM33_17025"/>
<evidence type="ECO:0000256" key="1">
    <source>
        <dbReference type="ARBA" id="ARBA00004141"/>
    </source>
</evidence>
<feature type="transmembrane region" description="Helical" evidence="8">
    <location>
        <begin position="360"/>
        <end position="380"/>
    </location>
</feature>
<dbReference type="PANTHER" id="PTHR41394:SF5">
    <property type="entry name" value="SLC41A_MGTE INTEGRAL MEMBRANE DOMAIN-CONTAINING PROTEIN"/>
    <property type="match status" value="1"/>
</dbReference>
<comment type="similarity">
    <text evidence="2">Belongs to the SLC41A transporter family.</text>
</comment>
<evidence type="ECO:0000256" key="7">
    <source>
        <dbReference type="ARBA" id="ARBA00023136"/>
    </source>
</evidence>
<dbReference type="SUPFAM" id="SSF158791">
    <property type="entry name" value="MgtE N-terminal domain-like"/>
    <property type="match status" value="1"/>
</dbReference>
<dbReference type="InterPro" id="IPR006668">
    <property type="entry name" value="Mg_transptr_MgtE_intracell_dom"/>
</dbReference>
<evidence type="ECO:0000256" key="6">
    <source>
        <dbReference type="ARBA" id="ARBA00022989"/>
    </source>
</evidence>
<dbReference type="InterPro" id="IPR006667">
    <property type="entry name" value="SLC41_membr_dom"/>
</dbReference>
<evidence type="ECO:0000259" key="9">
    <source>
        <dbReference type="SMART" id="SM00924"/>
    </source>
</evidence>
<evidence type="ECO:0000256" key="2">
    <source>
        <dbReference type="ARBA" id="ARBA00009749"/>
    </source>
</evidence>
<evidence type="ECO:0000256" key="4">
    <source>
        <dbReference type="ARBA" id="ARBA00022692"/>
    </source>
</evidence>
<keyword evidence="5" id="KW-0460">Magnesium</keyword>
<name>A0A0A7EJT6_9GAMM</name>
<keyword evidence="4 8" id="KW-0812">Transmembrane</keyword>
<dbReference type="Pfam" id="PF03448">
    <property type="entry name" value="MgtE_N"/>
    <property type="match status" value="1"/>
</dbReference>
<evidence type="ECO:0000313" key="11">
    <source>
        <dbReference type="Proteomes" id="UP000030341"/>
    </source>
</evidence>
<feature type="transmembrane region" description="Helical" evidence="8">
    <location>
        <begin position="422"/>
        <end position="445"/>
    </location>
</feature>
<dbReference type="GO" id="GO:0008324">
    <property type="term" value="F:monoatomic cation transmembrane transporter activity"/>
    <property type="evidence" value="ECO:0007669"/>
    <property type="project" value="InterPro"/>
</dbReference>
<evidence type="ECO:0000256" key="8">
    <source>
        <dbReference type="SAM" id="Phobius"/>
    </source>
</evidence>
<feature type="domain" description="Magnesium transporter MgtE intracellular" evidence="9">
    <location>
        <begin position="32"/>
        <end position="135"/>
    </location>
</feature>